<evidence type="ECO:0000256" key="3">
    <source>
        <dbReference type="ARBA" id="ARBA00043975"/>
    </source>
</evidence>
<dbReference type="InterPro" id="IPR057927">
    <property type="entry name" value="RAD24-like_helical"/>
</dbReference>
<protein>
    <recommendedName>
        <fullName evidence="4">AAA+ ATPase domain-containing protein</fullName>
    </recommendedName>
</protein>
<evidence type="ECO:0000259" key="4">
    <source>
        <dbReference type="SMART" id="SM00382"/>
    </source>
</evidence>
<dbReference type="PANTHER" id="PTHR46765">
    <property type="entry name" value="P-LOOP CONTAINING NUCLEOSIDE TRIPHOSPHATE HYDROLASES SUPERFAMILY PROTEIN"/>
    <property type="match status" value="1"/>
</dbReference>
<sequence>MEQHFSEAPTENSVPIVMYENVSDDFTINRQYFLKKASTNPFNTDLMFELSGKSFLEVPISRLKEIISENIQLKSAMAASKNESGLNFLALLDKEDRSLWMDKYEAHSFLELITEEYINRDSLSWLKSWDKAVFKEKRTPVKRGPFMKPKIESNEKTKPMLLIGGPPGCGKSTLARVITRQCNYQPYEVNCALIGVGKDLVQRVRNVLNIKTVTEKPLLLILDQVETLDKQTVQELNAIISVNTKRPIIAITNDIYAPSLKLLRPTCKIVNCKSLFHKEVFERLKEICREERVHLESQYLNTLIQDNNADIRTCLNTLQLLGSQREGSQFNVYSSDSDSFRSKFVNRSIFDIWKIIFTQKNTNGLRKIVNSFGDFELINSGIFENYTGSKYTDYSMDKSAELMDSLVLADVISQRISQKQEFELMPFQCMPSLTANKICTSMSPEIHFPLYFKQINKAITETTDAIRYLENNQPRKPEKLPSSVACEDIYSFITKIFQSSSGNDDFDYEILKLLQDLFREFGFEVINGNVEPSVQRIVRIPKDFYISRTLVNNFNRTAQVTKTVISQVKEMTYQDFENRKRKRESLGGQSLAFIYHDGLTNAVKKKVRISDLMKK</sequence>
<dbReference type="SUPFAM" id="SSF52540">
    <property type="entry name" value="P-loop containing nucleoside triphosphate hydrolases"/>
    <property type="match status" value="1"/>
</dbReference>
<dbReference type="InterPro" id="IPR003959">
    <property type="entry name" value="ATPase_AAA_core"/>
</dbReference>
<dbReference type="SMART" id="SM00382">
    <property type="entry name" value="AAA"/>
    <property type="match status" value="1"/>
</dbReference>
<dbReference type="AlphaFoldDB" id="A0AAU9JLM4"/>
<comment type="subcellular location">
    <subcellularLocation>
        <location evidence="1">Nucleus</location>
    </subcellularLocation>
</comment>
<keyword evidence="2" id="KW-0539">Nucleus</keyword>
<proteinExistence type="inferred from homology"/>
<keyword evidence="6" id="KW-1185">Reference proteome</keyword>
<evidence type="ECO:0000256" key="1">
    <source>
        <dbReference type="ARBA" id="ARBA00004123"/>
    </source>
</evidence>
<dbReference type="Pfam" id="PF25812">
    <property type="entry name" value="RAD24_helical"/>
    <property type="match status" value="1"/>
</dbReference>
<gene>
    <name evidence="5" type="ORF">BSTOLATCC_MIC38657</name>
</gene>
<dbReference type="Gene3D" id="1.20.272.10">
    <property type="match status" value="1"/>
</dbReference>
<comment type="caution">
    <text evidence="5">The sequence shown here is derived from an EMBL/GenBank/DDBJ whole genome shotgun (WGS) entry which is preliminary data.</text>
</comment>
<dbReference type="GO" id="GO:0016887">
    <property type="term" value="F:ATP hydrolysis activity"/>
    <property type="evidence" value="ECO:0007669"/>
    <property type="project" value="InterPro"/>
</dbReference>
<dbReference type="Pfam" id="PF00004">
    <property type="entry name" value="AAA"/>
    <property type="match status" value="1"/>
</dbReference>
<dbReference type="Proteomes" id="UP001162131">
    <property type="component" value="Unassembled WGS sequence"/>
</dbReference>
<organism evidence="5 6">
    <name type="scientific">Blepharisma stoltei</name>
    <dbReference type="NCBI Taxonomy" id="1481888"/>
    <lineage>
        <taxon>Eukaryota</taxon>
        <taxon>Sar</taxon>
        <taxon>Alveolata</taxon>
        <taxon>Ciliophora</taxon>
        <taxon>Postciliodesmatophora</taxon>
        <taxon>Heterotrichea</taxon>
        <taxon>Heterotrichida</taxon>
        <taxon>Blepharismidae</taxon>
        <taxon>Blepharisma</taxon>
    </lineage>
</organism>
<dbReference type="GO" id="GO:0005634">
    <property type="term" value="C:nucleus"/>
    <property type="evidence" value="ECO:0007669"/>
    <property type="project" value="UniProtKB-SubCell"/>
</dbReference>
<reference evidence="5" key="1">
    <citation type="submission" date="2021-09" db="EMBL/GenBank/DDBJ databases">
        <authorList>
            <consortium name="AG Swart"/>
            <person name="Singh M."/>
            <person name="Singh A."/>
            <person name="Seah K."/>
            <person name="Emmerich C."/>
        </authorList>
    </citation>
    <scope>NUCLEOTIDE SEQUENCE</scope>
    <source>
        <strain evidence="5">ATCC30299</strain>
    </source>
</reference>
<feature type="domain" description="AAA+ ATPase" evidence="4">
    <location>
        <begin position="157"/>
        <end position="275"/>
    </location>
</feature>
<dbReference type="Gene3D" id="1.10.8.60">
    <property type="match status" value="1"/>
</dbReference>
<accession>A0AAU9JLM4</accession>
<evidence type="ECO:0000256" key="2">
    <source>
        <dbReference type="ARBA" id="ARBA00023242"/>
    </source>
</evidence>
<name>A0AAU9JLM4_9CILI</name>
<dbReference type="CDD" id="cd00009">
    <property type="entry name" value="AAA"/>
    <property type="match status" value="1"/>
</dbReference>
<dbReference type="InterPro" id="IPR003593">
    <property type="entry name" value="AAA+_ATPase"/>
</dbReference>
<dbReference type="GO" id="GO:0005524">
    <property type="term" value="F:ATP binding"/>
    <property type="evidence" value="ECO:0007669"/>
    <property type="project" value="InterPro"/>
</dbReference>
<evidence type="ECO:0000313" key="5">
    <source>
        <dbReference type="EMBL" id="CAG9325399.1"/>
    </source>
</evidence>
<dbReference type="InterPro" id="IPR053016">
    <property type="entry name" value="CTF18-RFC_complex"/>
</dbReference>
<dbReference type="PANTHER" id="PTHR46765:SF1">
    <property type="entry name" value="P-LOOP CONTAINING NUCLEOSIDE TRIPHOSPHATE HYDROLASES SUPERFAMILY PROTEIN"/>
    <property type="match status" value="1"/>
</dbReference>
<dbReference type="InterPro" id="IPR027417">
    <property type="entry name" value="P-loop_NTPase"/>
</dbReference>
<comment type="similarity">
    <text evidence="3">Belongs to the activator 1 small subunits family. CTF18 subfamily.</text>
</comment>
<evidence type="ECO:0000313" key="6">
    <source>
        <dbReference type="Proteomes" id="UP001162131"/>
    </source>
</evidence>
<dbReference type="Gene3D" id="3.40.50.300">
    <property type="entry name" value="P-loop containing nucleotide triphosphate hydrolases"/>
    <property type="match status" value="1"/>
</dbReference>
<dbReference type="EMBL" id="CAJZBQ010000038">
    <property type="protein sequence ID" value="CAG9325399.1"/>
    <property type="molecule type" value="Genomic_DNA"/>
</dbReference>